<dbReference type="HOGENOM" id="CLU_000384_42_1_1"/>
<reference evidence="1 2" key="1">
    <citation type="journal article" date="2012" name="New Phytol.">
        <title>Insight into trade-off between wood decay and parasitism from the genome of a fungal forest pathogen.</title>
        <authorList>
            <person name="Olson A."/>
            <person name="Aerts A."/>
            <person name="Asiegbu F."/>
            <person name="Belbahri L."/>
            <person name="Bouzid O."/>
            <person name="Broberg A."/>
            <person name="Canback B."/>
            <person name="Coutinho P.M."/>
            <person name="Cullen D."/>
            <person name="Dalman K."/>
            <person name="Deflorio G."/>
            <person name="van Diepen L.T."/>
            <person name="Dunand C."/>
            <person name="Duplessis S."/>
            <person name="Durling M."/>
            <person name="Gonthier P."/>
            <person name="Grimwood J."/>
            <person name="Fossdal C.G."/>
            <person name="Hansson D."/>
            <person name="Henrissat B."/>
            <person name="Hietala A."/>
            <person name="Himmelstrand K."/>
            <person name="Hoffmeister D."/>
            <person name="Hogberg N."/>
            <person name="James T.Y."/>
            <person name="Karlsson M."/>
            <person name="Kohler A."/>
            <person name="Kues U."/>
            <person name="Lee Y.H."/>
            <person name="Lin Y.C."/>
            <person name="Lind M."/>
            <person name="Lindquist E."/>
            <person name="Lombard V."/>
            <person name="Lucas S."/>
            <person name="Lunden K."/>
            <person name="Morin E."/>
            <person name="Murat C."/>
            <person name="Park J."/>
            <person name="Raffaello T."/>
            <person name="Rouze P."/>
            <person name="Salamov A."/>
            <person name="Schmutz J."/>
            <person name="Solheim H."/>
            <person name="Stahlberg J."/>
            <person name="Velez H."/>
            <person name="de Vries R.P."/>
            <person name="Wiebenga A."/>
            <person name="Woodward S."/>
            <person name="Yakovlev I."/>
            <person name="Garbelotto M."/>
            <person name="Martin F."/>
            <person name="Grigoriev I.V."/>
            <person name="Stenlid J."/>
        </authorList>
    </citation>
    <scope>NUCLEOTIDE SEQUENCE [LARGE SCALE GENOMIC DNA]</scope>
    <source>
        <strain evidence="1 2">TC 32-1</strain>
    </source>
</reference>
<dbReference type="PANTHER" id="PTHR15503">
    <property type="entry name" value="LDOC1 RELATED"/>
    <property type="match status" value="1"/>
</dbReference>
<dbReference type="AlphaFoldDB" id="W4K4F8"/>
<dbReference type="OrthoDB" id="128646at2759"/>
<dbReference type="Gene3D" id="2.40.70.10">
    <property type="entry name" value="Acid Proteases"/>
    <property type="match status" value="1"/>
</dbReference>
<organism evidence="1 2">
    <name type="scientific">Heterobasidion irregulare (strain TC 32-1)</name>
    <dbReference type="NCBI Taxonomy" id="747525"/>
    <lineage>
        <taxon>Eukaryota</taxon>
        <taxon>Fungi</taxon>
        <taxon>Dikarya</taxon>
        <taxon>Basidiomycota</taxon>
        <taxon>Agaricomycotina</taxon>
        <taxon>Agaricomycetes</taxon>
        <taxon>Russulales</taxon>
        <taxon>Bondarzewiaceae</taxon>
        <taxon>Heterobasidion</taxon>
        <taxon>Heterobasidion annosum species complex</taxon>
    </lineage>
</organism>
<dbReference type="PANTHER" id="PTHR15503:SF36">
    <property type="entry name" value="RETROTRANSPOSON GAG-LIKE PROTEIN 5"/>
    <property type="match status" value="1"/>
</dbReference>
<dbReference type="InParanoid" id="W4K4F8"/>
<gene>
    <name evidence="1" type="ORF">HETIRDRAFT_49390</name>
</gene>
<dbReference type="SUPFAM" id="SSF56672">
    <property type="entry name" value="DNA/RNA polymerases"/>
    <property type="match status" value="1"/>
</dbReference>
<protein>
    <submittedName>
        <fullName evidence="1">Uncharacterized protein</fullName>
    </submittedName>
</protein>
<dbReference type="Proteomes" id="UP000030671">
    <property type="component" value="Unassembled WGS sequence"/>
</dbReference>
<evidence type="ECO:0000313" key="2">
    <source>
        <dbReference type="Proteomes" id="UP000030671"/>
    </source>
</evidence>
<dbReference type="RefSeq" id="XP_009547946.1">
    <property type="nucleotide sequence ID" value="XM_009549651.1"/>
</dbReference>
<dbReference type="InterPro" id="IPR021109">
    <property type="entry name" value="Peptidase_aspartic_dom_sf"/>
</dbReference>
<sequence length="231" mass="26513">HPILVNTVQNTAFKGGPITRFAKLKLQVLDKKGGVHTRSAKFYIAEIRKEDVILGTNWLLEHNLEVDWHAYGLYFTRCLPSCNITGGLIKAKRAFRKPGCQEPEMRRMIHCTETSAANTPAHKVEPTKAAIGKQTKHTNLQKLAEEASKGKPELPFEEIIPRPNQLNNWKYRKVFKGQKPGKLPPKQPWDHKIELKDNMEHSLRPKLYSLSPMEQEELKKFIDESLKKGFI</sequence>
<accession>W4K4F8</accession>
<dbReference type="InterPro" id="IPR043502">
    <property type="entry name" value="DNA/RNA_pol_sf"/>
</dbReference>
<dbReference type="EMBL" id="KI925460">
    <property type="protein sequence ID" value="ETW79926.1"/>
    <property type="molecule type" value="Genomic_DNA"/>
</dbReference>
<proteinExistence type="predicted"/>
<dbReference type="eggNOG" id="ENOG502RYTD">
    <property type="taxonomic scope" value="Eukaryota"/>
</dbReference>
<keyword evidence="2" id="KW-1185">Reference proteome</keyword>
<dbReference type="KEGG" id="hir:HETIRDRAFT_49390"/>
<dbReference type="InterPro" id="IPR032567">
    <property type="entry name" value="RTL1-rel"/>
</dbReference>
<evidence type="ECO:0000313" key="1">
    <source>
        <dbReference type="EMBL" id="ETW79926.1"/>
    </source>
</evidence>
<name>W4K4F8_HETIT</name>
<feature type="non-terminal residue" evidence="1">
    <location>
        <position position="1"/>
    </location>
</feature>
<dbReference type="GeneID" id="20678104"/>